<evidence type="ECO:0000256" key="6">
    <source>
        <dbReference type="ARBA" id="ARBA00022527"/>
    </source>
</evidence>
<keyword evidence="11 23" id="KW-0418">Kinase</keyword>
<dbReference type="PANTHER" id="PTHR48012:SF1">
    <property type="entry name" value="SERINE_THREONINE-PROTEIN KINASE OSR1"/>
    <property type="match status" value="1"/>
</dbReference>
<reference evidence="23" key="1">
    <citation type="submission" date="2025-08" db="UniProtKB">
        <authorList>
            <consortium name="RefSeq"/>
        </authorList>
    </citation>
    <scope>IDENTIFICATION</scope>
    <source>
        <tissue evidence="23">Brain</tissue>
    </source>
</reference>
<comment type="cofactor">
    <cofactor evidence="1">
        <name>Mg(2+)</name>
        <dbReference type="ChEBI" id="CHEBI:18420"/>
    </cofactor>
</comment>
<feature type="domain" description="Protein kinase" evidence="21">
    <location>
        <begin position="17"/>
        <end position="291"/>
    </location>
</feature>
<gene>
    <name evidence="23" type="primary">oxsr1b</name>
</gene>
<dbReference type="AlphaFoldDB" id="A0AAJ8AYK8"/>
<comment type="similarity">
    <text evidence="3">Belongs to the protein kinase superfamily. STE Ser/Thr protein kinase family. STE20 subfamily.</text>
</comment>
<feature type="compositionally biased region" description="Polar residues" evidence="20">
    <location>
        <begin position="391"/>
        <end position="409"/>
    </location>
</feature>
<dbReference type="GO" id="GO:0005524">
    <property type="term" value="F:ATP binding"/>
    <property type="evidence" value="ECO:0007669"/>
    <property type="project" value="UniProtKB-UniRule"/>
</dbReference>
<keyword evidence="7" id="KW-0597">Phosphoprotein</keyword>
<dbReference type="Proteomes" id="UP000694890">
    <property type="component" value="Linkage group LG24"/>
</dbReference>
<keyword evidence="9" id="KW-0479">Metal-binding</keyword>
<dbReference type="InterPro" id="IPR017441">
    <property type="entry name" value="Protein_kinase_ATP_BS"/>
</dbReference>
<dbReference type="GO" id="GO:0005829">
    <property type="term" value="C:cytosol"/>
    <property type="evidence" value="ECO:0007669"/>
    <property type="project" value="TreeGrafter"/>
</dbReference>
<evidence type="ECO:0000256" key="4">
    <source>
        <dbReference type="ARBA" id="ARBA00012513"/>
    </source>
</evidence>
<dbReference type="InterPro" id="IPR011009">
    <property type="entry name" value="Kinase-like_dom_sf"/>
</dbReference>
<dbReference type="GO" id="GO:0046872">
    <property type="term" value="F:metal ion binding"/>
    <property type="evidence" value="ECO:0007669"/>
    <property type="project" value="UniProtKB-KW"/>
</dbReference>
<evidence type="ECO:0000256" key="1">
    <source>
        <dbReference type="ARBA" id="ARBA00001946"/>
    </source>
</evidence>
<evidence type="ECO:0000256" key="2">
    <source>
        <dbReference type="ARBA" id="ARBA00004496"/>
    </source>
</evidence>
<dbReference type="InterPro" id="IPR024678">
    <property type="entry name" value="Kinase_OSR1/WNK_CCT"/>
</dbReference>
<evidence type="ECO:0000256" key="17">
    <source>
        <dbReference type="ARBA" id="ARBA00047899"/>
    </source>
</evidence>
<dbReference type="CDD" id="cd06610">
    <property type="entry name" value="STKc_OSR1_SPAK"/>
    <property type="match status" value="1"/>
</dbReference>
<protein>
    <recommendedName>
        <fullName evidence="15">Serine/threonine-protein kinase OSR1</fullName>
        <ecNumber evidence="4">2.7.11.1</ecNumber>
    </recommendedName>
    <alternativeName>
        <fullName evidence="16">Oxidative stress-responsive 1 protein</fullName>
    </alternativeName>
</protein>
<keyword evidence="6" id="KW-0723">Serine/threonine-protein kinase</keyword>
<dbReference type="PROSITE" id="PS50011">
    <property type="entry name" value="PROTEIN_KINASE_DOM"/>
    <property type="match status" value="1"/>
</dbReference>
<evidence type="ECO:0000259" key="21">
    <source>
        <dbReference type="PROSITE" id="PS50011"/>
    </source>
</evidence>
<evidence type="ECO:0000256" key="20">
    <source>
        <dbReference type="SAM" id="MobiDB-lite"/>
    </source>
</evidence>
<evidence type="ECO:0000256" key="15">
    <source>
        <dbReference type="ARBA" id="ARBA00040079"/>
    </source>
</evidence>
<evidence type="ECO:0000256" key="3">
    <source>
        <dbReference type="ARBA" id="ARBA00008874"/>
    </source>
</evidence>
<dbReference type="EC" id="2.7.11.1" evidence="4"/>
<dbReference type="Pfam" id="PF12202">
    <property type="entry name" value="OSR1_C"/>
    <property type="match status" value="1"/>
</dbReference>
<dbReference type="Gene3D" id="1.10.510.10">
    <property type="entry name" value="Transferase(Phosphotransferase) domain 1"/>
    <property type="match status" value="1"/>
</dbReference>
<feature type="binding site" evidence="19">
    <location>
        <position position="46"/>
    </location>
    <ligand>
        <name>ATP</name>
        <dbReference type="ChEBI" id="CHEBI:30616"/>
    </ligand>
</feature>
<keyword evidence="12 19" id="KW-0067">ATP-binding</keyword>
<dbReference type="GO" id="GO:0004674">
    <property type="term" value="F:protein serine/threonine kinase activity"/>
    <property type="evidence" value="ECO:0007669"/>
    <property type="project" value="UniProtKB-KW"/>
</dbReference>
<keyword evidence="5" id="KW-0963">Cytoplasm</keyword>
<dbReference type="FunFam" id="3.10.20.90:FF:000043">
    <property type="entry name" value="serine/threonine-protein kinase OSR1 isoform X1"/>
    <property type="match status" value="1"/>
</dbReference>
<dbReference type="SUPFAM" id="SSF56112">
    <property type="entry name" value="Protein kinase-like (PK-like)"/>
    <property type="match status" value="1"/>
</dbReference>
<sequence length="567" mass="62085">MSEDLSSQPWSINKDDYELHEVIGSGATAVVQAAYCIPRKEKVAIKRINLEKCQTSMDELLKEIQAMSQCHHPNIVSYYTSFVVKDELWLVMKLLSGGSVLDVIKHIISRGEHKTGVLDEASIATVLKDVLEGLEYLHKNGQIHRDLKAGNILLGDDGSVQIADFGVSAFLATGGDITRNKVRKTFVGTPCWMAPEVMEQVRGYDFKADIWSFGITAIELATGAAPYHKYPPMKVLMLTLQNDPPTLETGITDKEMVKKYGKSFRKMISLCLQKDPEKRPTSSELLKHKFFQKAKTHEYLHEKLLQRAPTITERSKKVRRVPGSSGRLHKTEDGEWEWSDDELDEESEEGKAAVAALREQQVKPVSAPRRQVRFSYPLELPASRSPRVKEGSQNSEVFQTPEPSSSQLQPMAAGQAELPQAAGQVPLQPTPVSTQSTAQATSPTPGVPAAAAAAAAAAVPTQVPAASGDVKAPISLVLRLRNSKKELNDIRFEFMPGRDTADGVSQELVSAGLVDGRDLVIVAANLQKIVDEPQANKNVTFKLASGIEGSEIPDDVKLMGFAQLSIS</sequence>
<dbReference type="GO" id="GO:0010820">
    <property type="term" value="P:positive regulation of T cell chemotaxis"/>
    <property type="evidence" value="ECO:0007669"/>
    <property type="project" value="TreeGrafter"/>
</dbReference>
<comment type="catalytic activity">
    <reaction evidence="18">
        <text>L-seryl-[protein] + ATP = O-phospho-L-seryl-[protein] + ADP + H(+)</text>
        <dbReference type="Rhea" id="RHEA:17989"/>
        <dbReference type="Rhea" id="RHEA-COMP:9863"/>
        <dbReference type="Rhea" id="RHEA-COMP:11604"/>
        <dbReference type="ChEBI" id="CHEBI:15378"/>
        <dbReference type="ChEBI" id="CHEBI:29999"/>
        <dbReference type="ChEBI" id="CHEBI:30616"/>
        <dbReference type="ChEBI" id="CHEBI:83421"/>
        <dbReference type="ChEBI" id="CHEBI:456216"/>
        <dbReference type="EC" id="2.7.11.1"/>
    </reaction>
</comment>
<dbReference type="KEGG" id="lcf:108881702"/>
<organism evidence="22 23">
    <name type="scientific">Lates calcarifer</name>
    <name type="common">Barramundi</name>
    <name type="synonym">Holocentrus calcarifer</name>
    <dbReference type="NCBI Taxonomy" id="8187"/>
    <lineage>
        <taxon>Eukaryota</taxon>
        <taxon>Metazoa</taxon>
        <taxon>Chordata</taxon>
        <taxon>Craniata</taxon>
        <taxon>Vertebrata</taxon>
        <taxon>Euteleostomi</taxon>
        <taxon>Actinopterygii</taxon>
        <taxon>Neopterygii</taxon>
        <taxon>Teleostei</taxon>
        <taxon>Neoteleostei</taxon>
        <taxon>Acanthomorphata</taxon>
        <taxon>Carangaria</taxon>
        <taxon>Carangaria incertae sedis</taxon>
        <taxon>Centropomidae</taxon>
        <taxon>Lates</taxon>
    </lineage>
</organism>
<evidence type="ECO:0000256" key="8">
    <source>
        <dbReference type="ARBA" id="ARBA00022679"/>
    </source>
</evidence>
<evidence type="ECO:0000256" key="13">
    <source>
        <dbReference type="ARBA" id="ARBA00022842"/>
    </source>
</evidence>
<feature type="compositionally biased region" description="Low complexity" evidence="20">
    <location>
        <begin position="430"/>
        <end position="446"/>
    </location>
</feature>
<evidence type="ECO:0000313" key="23">
    <source>
        <dbReference type="RefSeq" id="XP_050922965.1"/>
    </source>
</evidence>
<proteinExistence type="inferred from homology"/>
<dbReference type="GO" id="GO:0035556">
    <property type="term" value="P:intracellular signal transduction"/>
    <property type="evidence" value="ECO:0007669"/>
    <property type="project" value="TreeGrafter"/>
</dbReference>
<dbReference type="Gene3D" id="3.30.200.20">
    <property type="entry name" value="Phosphorylase Kinase, domain 1"/>
    <property type="match status" value="1"/>
</dbReference>
<dbReference type="InterPro" id="IPR000719">
    <property type="entry name" value="Prot_kinase_dom"/>
</dbReference>
<evidence type="ECO:0000256" key="16">
    <source>
        <dbReference type="ARBA" id="ARBA00042936"/>
    </source>
</evidence>
<evidence type="ECO:0000256" key="11">
    <source>
        <dbReference type="ARBA" id="ARBA00022777"/>
    </source>
</evidence>
<dbReference type="FunFam" id="3.30.200.20:FF:000114">
    <property type="entry name" value="serine/threonine-protein kinase OSR1 isoform X1"/>
    <property type="match status" value="1"/>
</dbReference>
<keyword evidence="8" id="KW-0808">Transferase</keyword>
<evidence type="ECO:0000256" key="12">
    <source>
        <dbReference type="ARBA" id="ARBA00022840"/>
    </source>
</evidence>
<evidence type="ECO:0000256" key="18">
    <source>
        <dbReference type="ARBA" id="ARBA00048679"/>
    </source>
</evidence>
<dbReference type="Gene3D" id="3.10.20.90">
    <property type="entry name" value="Phosphatidylinositol 3-kinase Catalytic Subunit, Chain A, domain 1"/>
    <property type="match status" value="1"/>
</dbReference>
<keyword evidence="10 19" id="KW-0547">Nucleotide-binding</keyword>
<dbReference type="FunFam" id="1.10.510.10:FF:000068">
    <property type="entry name" value="STE20/SPS1-related proline-alanine-rich protein kinase"/>
    <property type="match status" value="1"/>
</dbReference>
<keyword evidence="14" id="KW-0007">Acetylation</keyword>
<name>A0AAJ8AYK8_LATCA</name>
<feature type="region of interest" description="Disordered" evidence="20">
    <location>
        <begin position="311"/>
        <end position="352"/>
    </location>
</feature>
<evidence type="ECO:0000256" key="7">
    <source>
        <dbReference type="ARBA" id="ARBA00022553"/>
    </source>
</evidence>
<evidence type="ECO:0000256" key="19">
    <source>
        <dbReference type="PROSITE-ProRule" id="PRU10141"/>
    </source>
</evidence>
<dbReference type="PROSITE" id="PS00107">
    <property type="entry name" value="PROTEIN_KINASE_ATP"/>
    <property type="match status" value="1"/>
</dbReference>
<evidence type="ECO:0000256" key="10">
    <source>
        <dbReference type="ARBA" id="ARBA00022741"/>
    </source>
</evidence>
<dbReference type="CTD" id="394150"/>
<dbReference type="InterPro" id="IPR050629">
    <property type="entry name" value="STE20/SPS1-PAK"/>
</dbReference>
<dbReference type="SMART" id="SM00220">
    <property type="entry name" value="S_TKc"/>
    <property type="match status" value="1"/>
</dbReference>
<feature type="region of interest" description="Disordered" evidence="20">
    <location>
        <begin position="383"/>
        <end position="446"/>
    </location>
</feature>
<dbReference type="PANTHER" id="PTHR48012">
    <property type="entry name" value="STERILE20-LIKE KINASE, ISOFORM B-RELATED"/>
    <property type="match status" value="1"/>
</dbReference>
<accession>A0AAJ8AYK8</accession>
<dbReference type="GeneID" id="108881702"/>
<keyword evidence="13" id="KW-0460">Magnesium</keyword>
<evidence type="ECO:0000256" key="9">
    <source>
        <dbReference type="ARBA" id="ARBA00022723"/>
    </source>
</evidence>
<evidence type="ECO:0000256" key="14">
    <source>
        <dbReference type="ARBA" id="ARBA00022990"/>
    </source>
</evidence>
<comment type="subcellular location">
    <subcellularLocation>
        <location evidence="2">Cytoplasm</location>
    </subcellularLocation>
</comment>
<dbReference type="RefSeq" id="XP_050922965.1">
    <property type="nucleotide sequence ID" value="XM_051067008.1"/>
</dbReference>
<evidence type="ECO:0000313" key="22">
    <source>
        <dbReference type="Proteomes" id="UP000694890"/>
    </source>
</evidence>
<comment type="catalytic activity">
    <reaction evidence="17">
        <text>L-threonyl-[protein] + ATP = O-phospho-L-threonyl-[protein] + ADP + H(+)</text>
        <dbReference type="Rhea" id="RHEA:46608"/>
        <dbReference type="Rhea" id="RHEA-COMP:11060"/>
        <dbReference type="Rhea" id="RHEA-COMP:11605"/>
        <dbReference type="ChEBI" id="CHEBI:15378"/>
        <dbReference type="ChEBI" id="CHEBI:30013"/>
        <dbReference type="ChEBI" id="CHEBI:30616"/>
        <dbReference type="ChEBI" id="CHEBI:61977"/>
        <dbReference type="ChEBI" id="CHEBI:456216"/>
        <dbReference type="EC" id="2.7.11.1"/>
    </reaction>
</comment>
<dbReference type="Pfam" id="PF00069">
    <property type="entry name" value="Pkinase"/>
    <property type="match status" value="1"/>
</dbReference>
<feature type="compositionally biased region" description="Acidic residues" evidence="20">
    <location>
        <begin position="334"/>
        <end position="348"/>
    </location>
</feature>
<evidence type="ECO:0000256" key="5">
    <source>
        <dbReference type="ARBA" id="ARBA00022490"/>
    </source>
</evidence>